<sequence length="35" mass="3964">MQVLLSRIIGILQEVKDEETLAVIYSFILGLVDED</sequence>
<organism evidence="1 2">
    <name type="scientific">Phascolarctobacterium succinatutens CAG:287</name>
    <dbReference type="NCBI Taxonomy" id="1263101"/>
    <lineage>
        <taxon>Bacteria</taxon>
        <taxon>Bacillati</taxon>
        <taxon>Bacillota</taxon>
        <taxon>Negativicutes</taxon>
        <taxon>Acidaminococcales</taxon>
        <taxon>Acidaminococcaceae</taxon>
        <taxon>Phascolarctobacterium</taxon>
    </lineage>
</organism>
<comment type="caution">
    <text evidence="1">The sequence shown here is derived from an EMBL/GenBank/DDBJ whole genome shotgun (WGS) entry which is preliminary data.</text>
</comment>
<reference evidence="1" key="1">
    <citation type="submission" date="2012-11" db="EMBL/GenBank/DDBJ databases">
        <title>Dependencies among metagenomic species, viruses, plasmids and units of genetic variation.</title>
        <authorList>
            <person name="Nielsen H.B."/>
            <person name="Almeida M."/>
            <person name="Juncker A.S."/>
            <person name="Rasmussen S."/>
            <person name="Li J."/>
            <person name="Sunagawa S."/>
            <person name="Plichta D."/>
            <person name="Gautier L."/>
            <person name="Le Chatelier E."/>
            <person name="Peletier E."/>
            <person name="Bonde I."/>
            <person name="Nielsen T."/>
            <person name="Manichanh C."/>
            <person name="Arumugam M."/>
            <person name="Batto J."/>
            <person name="Santos M.B.Q.D."/>
            <person name="Blom N."/>
            <person name="Borruel N."/>
            <person name="Burgdorf K.S."/>
            <person name="Boumezbeur F."/>
            <person name="Casellas F."/>
            <person name="Dore J."/>
            <person name="Guarner F."/>
            <person name="Hansen T."/>
            <person name="Hildebrand F."/>
            <person name="Kaas R.S."/>
            <person name="Kennedy S."/>
            <person name="Kristiansen K."/>
            <person name="Kultima J.R."/>
            <person name="Leonard P."/>
            <person name="Levenez F."/>
            <person name="Lund O."/>
            <person name="Moumen B."/>
            <person name="Le Paslier D."/>
            <person name="Pons N."/>
            <person name="Pedersen O."/>
            <person name="Prifti E."/>
            <person name="Qin J."/>
            <person name="Raes J."/>
            <person name="Tap J."/>
            <person name="Tims S."/>
            <person name="Ussery D.W."/>
            <person name="Yamada T."/>
            <person name="MetaHit consortium"/>
            <person name="Renault P."/>
            <person name="Sicheritz-Ponten T."/>
            <person name="Bork P."/>
            <person name="Wang J."/>
            <person name="Brunak S."/>
            <person name="Ehrlich S.D."/>
        </authorList>
    </citation>
    <scope>NUCLEOTIDE SEQUENCE [LARGE SCALE GENOMIC DNA]</scope>
</reference>
<name>R6WTL2_9FIRM</name>
<protein>
    <submittedName>
        <fullName evidence="1">Uncharacterized protein</fullName>
    </submittedName>
</protein>
<evidence type="ECO:0000313" key="2">
    <source>
        <dbReference type="Proteomes" id="UP000014937"/>
    </source>
</evidence>
<proteinExistence type="predicted"/>
<accession>R6WTL2</accession>
<gene>
    <name evidence="1" type="ORF">BN587_01933</name>
</gene>
<dbReference type="AlphaFoldDB" id="R6WTL2"/>
<evidence type="ECO:0000313" key="1">
    <source>
        <dbReference type="EMBL" id="CDD10294.1"/>
    </source>
</evidence>
<dbReference type="Proteomes" id="UP000014937">
    <property type="component" value="Unassembled WGS sequence"/>
</dbReference>
<dbReference type="EMBL" id="CBGL010000028">
    <property type="protein sequence ID" value="CDD10294.1"/>
    <property type="molecule type" value="Genomic_DNA"/>
</dbReference>
<dbReference type="HOGENOM" id="CLU_3366442_0_0_9"/>